<dbReference type="OrthoDB" id="6132759at2759"/>
<dbReference type="EMBL" id="NIRI02000056">
    <property type="protein sequence ID" value="KAG5442551.1"/>
    <property type="molecule type" value="Genomic_DNA"/>
</dbReference>
<dbReference type="Proteomes" id="UP000286415">
    <property type="component" value="Unassembled WGS sequence"/>
</dbReference>
<protein>
    <submittedName>
        <fullName evidence="2">Uncharacterized protein</fullName>
    </submittedName>
</protein>
<name>A0A8T1M1B2_CLOSI</name>
<dbReference type="AlphaFoldDB" id="A0A8T1M1B2"/>
<keyword evidence="3" id="KW-1185">Reference proteome</keyword>
<reference evidence="2 3" key="1">
    <citation type="journal article" date="2018" name="Biotechnol. Adv.">
        <title>Improved genomic resources and new bioinformatic workflow for the carcinogenic parasite Clonorchis sinensis: Biotechnological implications.</title>
        <authorList>
            <person name="Wang D."/>
            <person name="Korhonen P.K."/>
            <person name="Gasser R.B."/>
            <person name="Young N.D."/>
        </authorList>
    </citation>
    <scope>NUCLEOTIDE SEQUENCE [LARGE SCALE GENOMIC DNA]</scope>
    <source>
        <strain evidence="2">Cs-k2</strain>
    </source>
</reference>
<reference evidence="2 3" key="2">
    <citation type="journal article" date="2021" name="Genomics">
        <title>High-quality reference genome for Clonorchis sinensis.</title>
        <authorList>
            <person name="Young N.D."/>
            <person name="Stroehlein A.J."/>
            <person name="Kinkar L."/>
            <person name="Wang T."/>
            <person name="Sohn W.M."/>
            <person name="Chang B.C.H."/>
            <person name="Kaur P."/>
            <person name="Weisz D."/>
            <person name="Dudchenko O."/>
            <person name="Aiden E.L."/>
            <person name="Korhonen P.K."/>
            <person name="Gasser R.B."/>
        </authorList>
    </citation>
    <scope>NUCLEOTIDE SEQUENCE [LARGE SCALE GENOMIC DNA]</scope>
    <source>
        <strain evidence="2">Cs-k2</strain>
    </source>
</reference>
<comment type="caution">
    <text evidence="2">The sequence shown here is derived from an EMBL/GenBank/DDBJ whole genome shotgun (WGS) entry which is preliminary data.</text>
</comment>
<keyword evidence="1" id="KW-0472">Membrane</keyword>
<feature type="transmembrane region" description="Helical" evidence="1">
    <location>
        <begin position="139"/>
        <end position="159"/>
    </location>
</feature>
<gene>
    <name evidence="2" type="ORF">CSKR_108753</name>
</gene>
<evidence type="ECO:0000313" key="3">
    <source>
        <dbReference type="Proteomes" id="UP000286415"/>
    </source>
</evidence>
<sequence length="266" mass="29141">MFTGYSPGTVGLPTVCKTEPRGPQPETRDNRTALCLNVGAEHQYVAAQFVEVKLKKLFSCNTPFRCLNIMPPEGITRAGILPGCPNLDRGSRKAERVGFEPRTFWSVDSRSNHLSYLDLHFSLVWASSPCPGAIIPGGIAALLASLAVGLWLSIGAIVYPTPVSSLPLSTANCSMNVTTPAKVAAATRTVYSISYLYYTPICLFVAFVFGLVFSAIFRFNSKSPVPSQLLAWQARVFYRRLSIPFAPQWRDQKVVSTDSQVSIELQ</sequence>
<accession>A0A8T1M1B2</accession>
<proteinExistence type="predicted"/>
<evidence type="ECO:0000313" key="2">
    <source>
        <dbReference type="EMBL" id="KAG5442551.1"/>
    </source>
</evidence>
<evidence type="ECO:0000256" key="1">
    <source>
        <dbReference type="SAM" id="Phobius"/>
    </source>
</evidence>
<feature type="transmembrane region" description="Helical" evidence="1">
    <location>
        <begin position="195"/>
        <end position="217"/>
    </location>
</feature>
<organism evidence="2 3">
    <name type="scientific">Clonorchis sinensis</name>
    <name type="common">Chinese liver fluke</name>
    <dbReference type="NCBI Taxonomy" id="79923"/>
    <lineage>
        <taxon>Eukaryota</taxon>
        <taxon>Metazoa</taxon>
        <taxon>Spiralia</taxon>
        <taxon>Lophotrochozoa</taxon>
        <taxon>Platyhelminthes</taxon>
        <taxon>Trematoda</taxon>
        <taxon>Digenea</taxon>
        <taxon>Opisthorchiida</taxon>
        <taxon>Opisthorchiata</taxon>
        <taxon>Opisthorchiidae</taxon>
        <taxon>Clonorchis</taxon>
    </lineage>
</organism>
<keyword evidence="1" id="KW-1133">Transmembrane helix</keyword>
<keyword evidence="1" id="KW-0812">Transmembrane</keyword>